<evidence type="ECO:0000256" key="1">
    <source>
        <dbReference type="ARBA" id="ARBA00008383"/>
    </source>
</evidence>
<comment type="similarity">
    <text evidence="1">Belongs to the CoA-transferase III family.</text>
</comment>
<keyword evidence="2" id="KW-0808">Transferase</keyword>
<reference evidence="4" key="1">
    <citation type="submission" date="2024-06" db="EMBL/GenBank/DDBJ databases">
        <title>Multi-omics analyses provide insights into the biosynthesis of the anticancer antibiotic pleurotin in Hohenbuehelia grisea.</title>
        <authorList>
            <person name="Weaver J.A."/>
            <person name="Alberti F."/>
        </authorList>
    </citation>
    <scope>NUCLEOTIDE SEQUENCE [LARGE SCALE GENOMIC DNA]</scope>
    <source>
        <strain evidence="4">T-177</strain>
    </source>
</reference>
<keyword evidence="4" id="KW-1185">Reference proteome</keyword>
<accession>A0ABR3JY00</accession>
<dbReference type="InterPro" id="IPR003673">
    <property type="entry name" value="CoA-Trfase_fam_III"/>
</dbReference>
<evidence type="ECO:0000256" key="2">
    <source>
        <dbReference type="ARBA" id="ARBA00022679"/>
    </source>
</evidence>
<dbReference type="InterPro" id="IPR044855">
    <property type="entry name" value="CoA-Trfase_III_dom3_sf"/>
</dbReference>
<organism evidence="3 4">
    <name type="scientific">Hohenbuehelia grisea</name>
    <dbReference type="NCBI Taxonomy" id="104357"/>
    <lineage>
        <taxon>Eukaryota</taxon>
        <taxon>Fungi</taxon>
        <taxon>Dikarya</taxon>
        <taxon>Basidiomycota</taxon>
        <taxon>Agaricomycotina</taxon>
        <taxon>Agaricomycetes</taxon>
        <taxon>Agaricomycetidae</taxon>
        <taxon>Agaricales</taxon>
        <taxon>Pleurotineae</taxon>
        <taxon>Pleurotaceae</taxon>
        <taxon>Hohenbuehelia</taxon>
    </lineage>
</organism>
<evidence type="ECO:0000313" key="4">
    <source>
        <dbReference type="Proteomes" id="UP001556367"/>
    </source>
</evidence>
<dbReference type="Gene3D" id="3.40.50.10540">
    <property type="entry name" value="Crotonobetainyl-coa:carnitine coa-transferase, domain 1"/>
    <property type="match status" value="1"/>
</dbReference>
<dbReference type="Proteomes" id="UP001556367">
    <property type="component" value="Unassembled WGS sequence"/>
</dbReference>
<dbReference type="EMBL" id="JASNQZ010000001">
    <property type="protein sequence ID" value="KAL0960813.1"/>
    <property type="molecule type" value="Genomic_DNA"/>
</dbReference>
<dbReference type="Pfam" id="PF02515">
    <property type="entry name" value="CoA_transf_3"/>
    <property type="match status" value="1"/>
</dbReference>
<gene>
    <name evidence="3" type="ORF">HGRIS_005832</name>
</gene>
<dbReference type="InterPro" id="IPR050483">
    <property type="entry name" value="CoA-transferase_III_domain"/>
</dbReference>
<dbReference type="InterPro" id="IPR023606">
    <property type="entry name" value="CoA-Trfase_III_dom_1_sf"/>
</dbReference>
<evidence type="ECO:0000313" key="3">
    <source>
        <dbReference type="EMBL" id="KAL0960813.1"/>
    </source>
</evidence>
<comment type="caution">
    <text evidence="3">The sequence shown here is derived from an EMBL/GenBank/DDBJ whole genome shotgun (WGS) entry which is preliminary data.</text>
</comment>
<dbReference type="PANTHER" id="PTHR48207:SF3">
    <property type="entry name" value="SUCCINATE--HYDROXYMETHYLGLUTARATE COA-TRANSFERASE"/>
    <property type="match status" value="1"/>
</dbReference>
<dbReference type="Gene3D" id="3.30.1540.10">
    <property type="entry name" value="formyl-coa transferase, domain 3"/>
    <property type="match status" value="1"/>
</dbReference>
<sequence>MMFRLSLRPVFARARSFHANGISPPLEGIKVVDLTRVLAGPTATMLLADLGADVVKIEEVSQGDDTSSSHHKHQDFLWIFICAINTGQWNPPSAPLVATAPADASHLPPESAYFLAANKNKRSITVNFKKPKGLEIVHKMIARADVLVENFIPGKLAAMGLGYEDCKRINPRLIYASITGYGQTGPYSKAAGYDVIIAGEGGLMHITGEPDGPPCKVGVASTDIATGLYAHGAIMAGLISRQRTGTGLWIDCSLFDSQLAGLANVASNYLIAGQKGSRNGTAHPSIVPYQAFPCKDGFLMIGAGNERQFKSLAIKVLGKPELVDDPRFSNNAARVKNRAELVAIISEVLQTQTMTHWIGKFTGIGVPFGPINDVEQAFKHPQAIARQAAVEVDHPRAGKIKVVAPAVVYNGKKMAVRRPPPYLSQHTQEVLCEIGYSDEEISEMRKEGIV</sequence>
<protein>
    <submittedName>
        <fullName evidence="3">Uncharacterized protein</fullName>
    </submittedName>
</protein>
<dbReference type="SUPFAM" id="SSF89796">
    <property type="entry name" value="CoA-transferase family III (CaiB/BaiF)"/>
    <property type="match status" value="1"/>
</dbReference>
<proteinExistence type="inferred from homology"/>
<dbReference type="PANTHER" id="PTHR48207">
    <property type="entry name" value="SUCCINATE--HYDROXYMETHYLGLUTARATE COA-TRANSFERASE"/>
    <property type="match status" value="1"/>
</dbReference>
<name>A0ABR3JY00_9AGAR</name>